<sequence length="87" mass="9046">MAALTSGNGADVVFECSGAKPAIATLAEHAAPGATAVLVGMPIDAAPMDIVAAQAKEITFKTIFRYANMYPRTLRLLSSGKLRRPAV</sequence>
<dbReference type="InterPro" id="IPR013149">
    <property type="entry name" value="ADH-like_C"/>
</dbReference>
<evidence type="ECO:0000313" key="7">
    <source>
        <dbReference type="EMBL" id="SUI59289.1"/>
    </source>
</evidence>
<dbReference type="GO" id="GO:0046526">
    <property type="term" value="F:D-xylulose reductase activity"/>
    <property type="evidence" value="ECO:0007669"/>
    <property type="project" value="UniProtKB-EC"/>
</dbReference>
<dbReference type="EC" id="1.1.1.9" evidence="7"/>
<gene>
    <name evidence="7" type="ORF">NCTC10211_03616</name>
</gene>
<comment type="similarity">
    <text evidence="2">Belongs to the zinc-containing alcohol dehydrogenase family.</text>
</comment>
<keyword evidence="5 7" id="KW-0560">Oxidoreductase</keyword>
<proteinExistence type="inferred from homology"/>
<name>A0A379ZCG7_SERMA</name>
<evidence type="ECO:0000259" key="6">
    <source>
        <dbReference type="Pfam" id="PF00107"/>
    </source>
</evidence>
<dbReference type="PANTHER" id="PTHR43161:SF9">
    <property type="entry name" value="SORBITOL DEHYDROGENASE"/>
    <property type="match status" value="1"/>
</dbReference>
<dbReference type="GO" id="GO:0046872">
    <property type="term" value="F:metal ion binding"/>
    <property type="evidence" value="ECO:0007669"/>
    <property type="project" value="UniProtKB-KW"/>
</dbReference>
<dbReference type="EMBL" id="UGYK01000002">
    <property type="protein sequence ID" value="SUI59289.1"/>
    <property type="molecule type" value="Genomic_DNA"/>
</dbReference>
<dbReference type="PANTHER" id="PTHR43161">
    <property type="entry name" value="SORBITOL DEHYDROGENASE"/>
    <property type="match status" value="1"/>
</dbReference>
<evidence type="ECO:0000256" key="2">
    <source>
        <dbReference type="ARBA" id="ARBA00008072"/>
    </source>
</evidence>
<feature type="domain" description="Alcohol dehydrogenase-like C-terminal" evidence="6">
    <location>
        <begin position="2"/>
        <end position="78"/>
    </location>
</feature>
<dbReference type="SUPFAM" id="SSF51735">
    <property type="entry name" value="NAD(P)-binding Rossmann-fold domains"/>
    <property type="match status" value="1"/>
</dbReference>
<evidence type="ECO:0000256" key="1">
    <source>
        <dbReference type="ARBA" id="ARBA00001947"/>
    </source>
</evidence>
<evidence type="ECO:0000313" key="8">
    <source>
        <dbReference type="Proteomes" id="UP000254765"/>
    </source>
</evidence>
<comment type="cofactor">
    <cofactor evidence="1">
        <name>Zn(2+)</name>
        <dbReference type="ChEBI" id="CHEBI:29105"/>
    </cofactor>
</comment>
<dbReference type="InterPro" id="IPR036291">
    <property type="entry name" value="NAD(P)-bd_dom_sf"/>
</dbReference>
<keyword evidence="4" id="KW-0862">Zinc</keyword>
<dbReference type="Proteomes" id="UP000254765">
    <property type="component" value="Unassembled WGS sequence"/>
</dbReference>
<accession>A0A379ZCG7</accession>
<evidence type="ECO:0000256" key="3">
    <source>
        <dbReference type="ARBA" id="ARBA00022723"/>
    </source>
</evidence>
<dbReference type="Gene3D" id="3.90.180.10">
    <property type="entry name" value="Medium-chain alcohol dehydrogenases, catalytic domain"/>
    <property type="match status" value="1"/>
</dbReference>
<organism evidence="7 8">
    <name type="scientific">Serratia marcescens</name>
    <dbReference type="NCBI Taxonomy" id="615"/>
    <lineage>
        <taxon>Bacteria</taxon>
        <taxon>Pseudomonadati</taxon>
        <taxon>Pseudomonadota</taxon>
        <taxon>Gammaproteobacteria</taxon>
        <taxon>Enterobacterales</taxon>
        <taxon>Yersiniaceae</taxon>
        <taxon>Serratia</taxon>
    </lineage>
</organism>
<evidence type="ECO:0000256" key="5">
    <source>
        <dbReference type="ARBA" id="ARBA00023002"/>
    </source>
</evidence>
<keyword evidence="3" id="KW-0479">Metal-binding</keyword>
<protein>
    <submittedName>
        <fullName evidence="7">D-xylulose reductase</fullName>
        <ecNumber evidence="7">1.1.1.9</ecNumber>
    </submittedName>
</protein>
<evidence type="ECO:0000256" key="4">
    <source>
        <dbReference type="ARBA" id="ARBA00022833"/>
    </source>
</evidence>
<dbReference type="Gene3D" id="3.40.50.720">
    <property type="entry name" value="NAD(P)-binding Rossmann-like Domain"/>
    <property type="match status" value="1"/>
</dbReference>
<reference evidence="7 8" key="1">
    <citation type="submission" date="2018-06" db="EMBL/GenBank/DDBJ databases">
        <authorList>
            <consortium name="Pathogen Informatics"/>
            <person name="Doyle S."/>
        </authorList>
    </citation>
    <scope>NUCLEOTIDE SEQUENCE [LARGE SCALE GENOMIC DNA]</scope>
    <source>
        <strain evidence="7 8">NCTC10211</strain>
    </source>
</reference>
<dbReference type="AlphaFoldDB" id="A0A379ZCG7"/>
<dbReference type="Pfam" id="PF00107">
    <property type="entry name" value="ADH_zinc_N"/>
    <property type="match status" value="1"/>
</dbReference>